<comment type="caution">
    <text evidence="2">The sequence shown here is derived from an EMBL/GenBank/DDBJ whole genome shotgun (WGS) entry which is preliminary data.</text>
</comment>
<accession>A0ABW1I0I1</accession>
<evidence type="ECO:0000313" key="3">
    <source>
        <dbReference type="Proteomes" id="UP001596207"/>
    </source>
</evidence>
<proteinExistence type="predicted"/>
<dbReference type="Gene3D" id="3.30.950.30">
    <property type="entry name" value="Schlafen, AAA domain"/>
    <property type="match status" value="1"/>
</dbReference>
<dbReference type="EMBL" id="JBHSQQ010000538">
    <property type="protein sequence ID" value="MFC5946181.1"/>
    <property type="molecule type" value="Genomic_DNA"/>
</dbReference>
<sequence>MACIGSLPELTFGDINALRRELSYSAFFSDHTLIHPELIVSLLQSGSASRLIEKPESQTLEVKSSAYELKQDPYWKIRLAQDVASFANSEKGGILIVGIQTKKDARGKDVINKITPIPPDKSRIQKYANIINDRIHPPIDGIRIDTVAEGRGDLLYILIPAQREEQKPFIVQGPAIDGNVEGFSFSIPRRRGDNTMWLQGKDLHTMIAVGRTFLRTGRIDRNEENLTSGE</sequence>
<feature type="domain" description="Schlafen AlbA-2" evidence="1">
    <location>
        <begin position="56"/>
        <end position="166"/>
    </location>
</feature>
<dbReference type="Pfam" id="PF04326">
    <property type="entry name" value="SLFN_AlbA_2"/>
    <property type="match status" value="1"/>
</dbReference>
<evidence type="ECO:0000259" key="1">
    <source>
        <dbReference type="Pfam" id="PF04326"/>
    </source>
</evidence>
<dbReference type="RefSeq" id="WP_377539069.1">
    <property type="nucleotide sequence ID" value="NZ_JBHSQQ010000538.1"/>
</dbReference>
<evidence type="ECO:0000313" key="2">
    <source>
        <dbReference type="EMBL" id="MFC5946181.1"/>
    </source>
</evidence>
<reference evidence="3" key="1">
    <citation type="journal article" date="2019" name="Int. J. Syst. Evol. Microbiol.">
        <title>The Global Catalogue of Microorganisms (GCM) 10K type strain sequencing project: providing services to taxonomists for standard genome sequencing and annotation.</title>
        <authorList>
            <consortium name="The Broad Institute Genomics Platform"/>
            <consortium name="The Broad Institute Genome Sequencing Center for Infectious Disease"/>
            <person name="Wu L."/>
            <person name="Ma J."/>
        </authorList>
    </citation>
    <scope>NUCLEOTIDE SEQUENCE [LARGE SCALE GENOMIC DNA]</scope>
    <source>
        <strain evidence="3">CGMCC 4.7173</strain>
    </source>
</reference>
<protein>
    <submittedName>
        <fullName evidence="2">Helix-turn-helix domain-containing protein</fullName>
    </submittedName>
</protein>
<keyword evidence="3" id="KW-1185">Reference proteome</keyword>
<name>A0ABW1I0I1_9ACTN</name>
<dbReference type="InterPro" id="IPR038461">
    <property type="entry name" value="Schlafen_AlbA_2_dom_sf"/>
</dbReference>
<gene>
    <name evidence="2" type="ORF">ACFPZ4_32570</name>
</gene>
<dbReference type="Proteomes" id="UP001596207">
    <property type="component" value="Unassembled WGS sequence"/>
</dbReference>
<organism evidence="2 3">
    <name type="scientific">Micromonospora harpali</name>
    <dbReference type="NCBI Taxonomy" id="1490225"/>
    <lineage>
        <taxon>Bacteria</taxon>
        <taxon>Bacillati</taxon>
        <taxon>Actinomycetota</taxon>
        <taxon>Actinomycetes</taxon>
        <taxon>Micromonosporales</taxon>
        <taxon>Micromonosporaceae</taxon>
        <taxon>Micromonospora</taxon>
    </lineage>
</organism>
<dbReference type="InterPro" id="IPR007421">
    <property type="entry name" value="Schlafen_AlbA_2_dom"/>
</dbReference>